<dbReference type="PANTHER" id="PTHR21624">
    <property type="entry name" value="STEROL DESATURASE-RELATED PROTEIN"/>
    <property type="match status" value="1"/>
</dbReference>
<evidence type="ECO:0000256" key="3">
    <source>
        <dbReference type="ARBA" id="ARBA00022692"/>
    </source>
</evidence>
<dbReference type="Pfam" id="PF24858">
    <property type="entry name" value="AGMP_C"/>
    <property type="match status" value="1"/>
</dbReference>
<accession>A0A0D2VKG9</accession>
<sequence length="511" mass="58525">MTTLSQAISWTAHGFASFFYVTSPADAVEDVHKVPKYLVHALPFFAIAIVIEFLVSLGHDRKKRYFRLNDSFSSITAGILQQLSTFFLRGIEIASYIWVYDNFNLIKLDWSAPSTYWLCFLGVDLGYYLFHRYAHEINLFWAAHVVHHSSENYNLTTALRQSVFQTYTSWFFYLPLALAIPPSIFAIHRQFDTLYQFWIHTELVGSLGPLEWILNTPSHHRVHHGRNRYCIDKNYAGTLIIWDRLFGTFASEDEPVVYGLTHPIGTWDPLWTQVHHIVHIAQKVYAVPGIGNKLSALFKGPGWVPGSERLGDPNGIPDVRAPWPQYDTTLPSFLSLYVCAHFVLVMIGFTLLASVRSHLPVLFVNGLALYLLYSLTSFGAMFDRKKYAFAMEISRIILFLVLELGFWYGYGDEFVFLWYRDPSVPGYVHRPLKAVRAFYIFSGLWLVGRFFFFSFYGQPEVEEKLQQQQQQLEKPQSAEASSTTAATTDSSVSNDASEKAPTRPHKSVKAE</sequence>
<comment type="subcellular location">
    <subcellularLocation>
        <location evidence="2">Endoplasmic reticulum membrane</location>
        <topology evidence="2">Multi-pass membrane protein</topology>
    </subcellularLocation>
</comment>
<feature type="domain" description="Alkylglycerol monooxygenase C-terminal" evidence="17">
    <location>
        <begin position="334"/>
        <end position="403"/>
    </location>
</feature>
<evidence type="ECO:0000256" key="11">
    <source>
        <dbReference type="ARBA" id="ARBA00039026"/>
    </source>
</evidence>
<dbReference type="Pfam" id="PF04116">
    <property type="entry name" value="FA_hydroxylase"/>
    <property type="match status" value="1"/>
</dbReference>
<evidence type="ECO:0000256" key="2">
    <source>
        <dbReference type="ARBA" id="ARBA00004477"/>
    </source>
</evidence>
<evidence type="ECO:0000256" key="8">
    <source>
        <dbReference type="ARBA" id="ARBA00023098"/>
    </source>
</evidence>
<dbReference type="InParanoid" id="A0A0D2VKG9"/>
<dbReference type="STRING" id="595528.A0A0D2VKG9"/>
<dbReference type="GO" id="GO:0008610">
    <property type="term" value="P:lipid biosynthetic process"/>
    <property type="evidence" value="ECO:0007669"/>
    <property type="project" value="InterPro"/>
</dbReference>
<comment type="similarity">
    <text evidence="10">Belongs to the sterol desaturase family. TMEM195 subfamily.</text>
</comment>
<evidence type="ECO:0000256" key="13">
    <source>
        <dbReference type="ARBA" id="ARBA00047556"/>
    </source>
</evidence>
<organism evidence="18 19">
    <name type="scientific">Capsaspora owczarzaki (strain ATCC 30864)</name>
    <dbReference type="NCBI Taxonomy" id="595528"/>
    <lineage>
        <taxon>Eukaryota</taxon>
        <taxon>Filasterea</taxon>
        <taxon>Capsaspora</taxon>
    </lineage>
</organism>
<keyword evidence="9 15" id="KW-0472">Membrane</keyword>
<evidence type="ECO:0000256" key="6">
    <source>
        <dbReference type="ARBA" id="ARBA00023002"/>
    </source>
</evidence>
<dbReference type="PhylomeDB" id="A0A0D2VKG9"/>
<evidence type="ECO:0000256" key="12">
    <source>
        <dbReference type="ARBA" id="ARBA00040992"/>
    </source>
</evidence>
<dbReference type="InterPro" id="IPR056853">
    <property type="entry name" value="AGMP_C"/>
</dbReference>
<feature type="transmembrane region" description="Helical" evidence="15">
    <location>
        <begin position="334"/>
        <end position="355"/>
    </location>
</feature>
<dbReference type="GO" id="GO:0050479">
    <property type="term" value="F:glyceryl-ether monooxygenase activity"/>
    <property type="evidence" value="ECO:0007669"/>
    <property type="project" value="UniProtKB-EC"/>
</dbReference>
<keyword evidence="4" id="KW-0256">Endoplasmic reticulum</keyword>
<keyword evidence="3 15" id="KW-0812">Transmembrane</keyword>
<evidence type="ECO:0000256" key="5">
    <source>
        <dbReference type="ARBA" id="ARBA00022989"/>
    </source>
</evidence>
<dbReference type="InterPro" id="IPR051689">
    <property type="entry name" value="Sterol_desaturase/TMEM195"/>
</dbReference>
<dbReference type="Proteomes" id="UP000008743">
    <property type="component" value="Unassembled WGS sequence"/>
</dbReference>
<feature type="compositionally biased region" description="Low complexity" evidence="14">
    <location>
        <begin position="466"/>
        <end position="495"/>
    </location>
</feature>
<evidence type="ECO:0000259" key="17">
    <source>
        <dbReference type="Pfam" id="PF24858"/>
    </source>
</evidence>
<dbReference type="eggNOG" id="KOG0872">
    <property type="taxonomic scope" value="Eukaryota"/>
</dbReference>
<evidence type="ECO:0000256" key="10">
    <source>
        <dbReference type="ARBA" id="ARBA00038190"/>
    </source>
</evidence>
<keyword evidence="8" id="KW-0443">Lipid metabolism</keyword>
<name>A0A0D2VKG9_CAPO3</name>
<protein>
    <recommendedName>
        <fullName evidence="12">Alkylglycerol monooxygenase</fullName>
        <ecNumber evidence="11">1.14.16.5</ecNumber>
    </recommendedName>
</protein>
<dbReference type="EC" id="1.14.16.5" evidence="11"/>
<proteinExistence type="inferred from homology"/>
<gene>
    <name evidence="18" type="ORF">CAOG_001822</name>
</gene>
<evidence type="ECO:0000256" key="4">
    <source>
        <dbReference type="ARBA" id="ARBA00022824"/>
    </source>
</evidence>
<keyword evidence="5 15" id="KW-1133">Transmembrane helix</keyword>
<dbReference type="GO" id="GO:0006643">
    <property type="term" value="P:membrane lipid metabolic process"/>
    <property type="evidence" value="ECO:0007669"/>
    <property type="project" value="TreeGrafter"/>
</dbReference>
<evidence type="ECO:0000256" key="15">
    <source>
        <dbReference type="SAM" id="Phobius"/>
    </source>
</evidence>
<dbReference type="EMBL" id="KE346361">
    <property type="protein sequence ID" value="KJE90512.1"/>
    <property type="molecule type" value="Genomic_DNA"/>
</dbReference>
<feature type="transmembrane region" description="Helical" evidence="15">
    <location>
        <begin position="393"/>
        <end position="410"/>
    </location>
</feature>
<dbReference type="PANTHER" id="PTHR21624:SF1">
    <property type="entry name" value="ALKYLGLYCEROL MONOOXYGENASE"/>
    <property type="match status" value="1"/>
</dbReference>
<feature type="transmembrane region" description="Helical" evidence="15">
    <location>
        <begin position="361"/>
        <end position="381"/>
    </location>
</feature>
<dbReference type="GO" id="GO:0005789">
    <property type="term" value="C:endoplasmic reticulum membrane"/>
    <property type="evidence" value="ECO:0007669"/>
    <property type="project" value="UniProtKB-SubCell"/>
</dbReference>
<keyword evidence="19" id="KW-1185">Reference proteome</keyword>
<keyword evidence="7" id="KW-0408">Iron</keyword>
<evidence type="ECO:0000256" key="9">
    <source>
        <dbReference type="ARBA" id="ARBA00023136"/>
    </source>
</evidence>
<dbReference type="InterPro" id="IPR006694">
    <property type="entry name" value="Fatty_acid_hydroxylase"/>
</dbReference>
<comment type="cofactor">
    <cofactor evidence="1">
        <name>Fe cation</name>
        <dbReference type="ChEBI" id="CHEBI:24875"/>
    </cofactor>
</comment>
<keyword evidence="6" id="KW-0560">Oxidoreductase</keyword>
<dbReference type="OrthoDB" id="6354873at2759"/>
<feature type="transmembrane region" description="Helical" evidence="15">
    <location>
        <begin position="37"/>
        <end position="58"/>
    </location>
</feature>
<evidence type="ECO:0000313" key="18">
    <source>
        <dbReference type="EMBL" id="KJE90512.1"/>
    </source>
</evidence>
<feature type="domain" description="Fatty acid hydroxylase" evidence="16">
    <location>
        <begin position="118"/>
        <end position="248"/>
    </location>
</feature>
<evidence type="ECO:0000256" key="14">
    <source>
        <dbReference type="SAM" id="MobiDB-lite"/>
    </source>
</evidence>
<evidence type="ECO:0000256" key="1">
    <source>
        <dbReference type="ARBA" id="ARBA00001962"/>
    </source>
</evidence>
<comment type="catalytic activity">
    <reaction evidence="13">
        <text>1-O-(1,2-saturated-alkyl)-sn-glycerol + (6R)-L-erythro-5,6,7,8-tetrahydrobiopterin + O2 = a 1-(1-hydroxyalkyl)-sn-glycerol + (6R)-L-erythro-6,7-dihydrobiopterin + H2O</text>
        <dbReference type="Rhea" id="RHEA:36255"/>
        <dbReference type="ChEBI" id="CHEBI:15377"/>
        <dbReference type="ChEBI" id="CHEBI:15379"/>
        <dbReference type="ChEBI" id="CHEBI:43120"/>
        <dbReference type="ChEBI" id="CHEBI:59560"/>
        <dbReference type="ChEBI" id="CHEBI:73418"/>
        <dbReference type="ChEBI" id="CHEBI:83957"/>
        <dbReference type="EC" id="1.14.16.5"/>
    </reaction>
</comment>
<feature type="region of interest" description="Disordered" evidence="14">
    <location>
        <begin position="466"/>
        <end position="511"/>
    </location>
</feature>
<reference evidence="19" key="1">
    <citation type="submission" date="2011-02" db="EMBL/GenBank/DDBJ databases">
        <title>The Genome Sequence of Capsaspora owczarzaki ATCC 30864.</title>
        <authorList>
            <person name="Russ C."/>
            <person name="Cuomo C."/>
            <person name="Burger G."/>
            <person name="Gray M.W."/>
            <person name="Holland P.W.H."/>
            <person name="King N."/>
            <person name="Lang F.B.F."/>
            <person name="Roger A.J."/>
            <person name="Ruiz-Trillo I."/>
            <person name="Young S.K."/>
            <person name="Zeng Q."/>
            <person name="Gargeya S."/>
            <person name="Alvarado L."/>
            <person name="Berlin A."/>
            <person name="Chapman S.B."/>
            <person name="Chen Z."/>
            <person name="Freedman E."/>
            <person name="Gellesch M."/>
            <person name="Goldberg J."/>
            <person name="Griggs A."/>
            <person name="Gujja S."/>
            <person name="Heilman E."/>
            <person name="Heiman D."/>
            <person name="Howarth C."/>
            <person name="Mehta T."/>
            <person name="Neiman D."/>
            <person name="Pearson M."/>
            <person name="Roberts A."/>
            <person name="Saif S."/>
            <person name="Shea T."/>
            <person name="Shenoy N."/>
            <person name="Sisk P."/>
            <person name="Stolte C."/>
            <person name="Sykes S."/>
            <person name="White J."/>
            <person name="Yandava C."/>
            <person name="Haas B."/>
            <person name="Nusbaum C."/>
            <person name="Birren B."/>
        </authorList>
    </citation>
    <scope>NUCLEOTIDE SEQUENCE</scope>
    <source>
        <strain evidence="19">ATCC 30864</strain>
    </source>
</reference>
<feature type="transmembrane region" description="Helical" evidence="15">
    <location>
        <begin position="437"/>
        <end position="456"/>
    </location>
</feature>
<dbReference type="AlphaFoldDB" id="A0A0D2VKG9"/>
<evidence type="ECO:0000259" key="16">
    <source>
        <dbReference type="Pfam" id="PF04116"/>
    </source>
</evidence>
<dbReference type="RefSeq" id="XP_004364690.2">
    <property type="nucleotide sequence ID" value="XM_004364633.2"/>
</dbReference>
<feature type="compositionally biased region" description="Basic residues" evidence="14">
    <location>
        <begin position="502"/>
        <end position="511"/>
    </location>
</feature>
<evidence type="ECO:0000256" key="7">
    <source>
        <dbReference type="ARBA" id="ARBA00023004"/>
    </source>
</evidence>
<evidence type="ECO:0000313" key="19">
    <source>
        <dbReference type="Proteomes" id="UP000008743"/>
    </source>
</evidence>
<dbReference type="GO" id="GO:0005506">
    <property type="term" value="F:iron ion binding"/>
    <property type="evidence" value="ECO:0007669"/>
    <property type="project" value="InterPro"/>
</dbReference>